<feature type="non-terminal residue" evidence="1">
    <location>
        <position position="127"/>
    </location>
</feature>
<evidence type="ECO:0000313" key="1">
    <source>
        <dbReference type="EMBL" id="GAH46237.1"/>
    </source>
</evidence>
<sequence length="127" mass="14373">MTKKLVLETEKTVQQTLSDLARLFKEMAIDEWVPLPEDTGPGYNIKFMWNKKWVPIKSTLQPTKAGNIRMCYRAIHYVWEMQIRGITGVVSQAISEMGLVAISAEDALAEDYALLGLDNNVDAEKIK</sequence>
<accession>X1FMN5</accession>
<gene>
    <name evidence="1" type="ORF">S03H2_14906</name>
</gene>
<comment type="caution">
    <text evidence="1">The sequence shown here is derived from an EMBL/GenBank/DDBJ whole genome shotgun (WGS) entry which is preliminary data.</text>
</comment>
<reference evidence="1" key="1">
    <citation type="journal article" date="2014" name="Front. Microbiol.">
        <title>High frequency of phylogenetically diverse reductive dehalogenase-homologous genes in deep subseafloor sedimentary metagenomes.</title>
        <authorList>
            <person name="Kawai M."/>
            <person name="Futagami T."/>
            <person name="Toyoda A."/>
            <person name="Takaki Y."/>
            <person name="Nishi S."/>
            <person name="Hori S."/>
            <person name="Arai W."/>
            <person name="Tsubouchi T."/>
            <person name="Morono Y."/>
            <person name="Uchiyama I."/>
            <person name="Ito T."/>
            <person name="Fujiyama A."/>
            <person name="Inagaki F."/>
            <person name="Takami H."/>
        </authorList>
    </citation>
    <scope>NUCLEOTIDE SEQUENCE</scope>
    <source>
        <strain evidence="1">Expedition CK06-06</strain>
    </source>
</reference>
<organism evidence="1">
    <name type="scientific">marine sediment metagenome</name>
    <dbReference type="NCBI Taxonomy" id="412755"/>
    <lineage>
        <taxon>unclassified sequences</taxon>
        <taxon>metagenomes</taxon>
        <taxon>ecological metagenomes</taxon>
    </lineage>
</organism>
<dbReference type="EMBL" id="BARU01007569">
    <property type="protein sequence ID" value="GAH46237.1"/>
    <property type="molecule type" value="Genomic_DNA"/>
</dbReference>
<protein>
    <submittedName>
        <fullName evidence="1">Uncharacterized protein</fullName>
    </submittedName>
</protein>
<proteinExistence type="predicted"/>
<dbReference type="AlphaFoldDB" id="X1FMN5"/>
<name>X1FMN5_9ZZZZ</name>